<keyword evidence="1" id="KW-0732">Signal</keyword>
<gene>
    <name evidence="2" type="ORF">A6F65_00004</name>
</gene>
<evidence type="ECO:0000256" key="1">
    <source>
        <dbReference type="SAM" id="SignalP"/>
    </source>
</evidence>
<name>A0A1C7D4Q5_9SPHN</name>
<keyword evidence="2" id="KW-0378">Hydrolase</keyword>
<organism evidence="2 3">
    <name type="scientific">Paraurantiacibacter namhicola</name>
    <dbReference type="NCBI Taxonomy" id="645517"/>
    <lineage>
        <taxon>Bacteria</taxon>
        <taxon>Pseudomonadati</taxon>
        <taxon>Pseudomonadota</taxon>
        <taxon>Alphaproteobacteria</taxon>
        <taxon>Sphingomonadales</taxon>
        <taxon>Erythrobacteraceae</taxon>
        <taxon>Paraurantiacibacter</taxon>
    </lineage>
</organism>
<proteinExistence type="predicted"/>
<dbReference type="GO" id="GO:0016787">
    <property type="term" value="F:hydrolase activity"/>
    <property type="evidence" value="ECO:0007669"/>
    <property type="project" value="UniProtKB-KW"/>
</dbReference>
<protein>
    <submittedName>
        <fullName evidence="2">Alpha/beta hydrolase family protein</fullName>
    </submittedName>
</protein>
<dbReference type="STRING" id="645517.A6F65_00004"/>
<dbReference type="Gene3D" id="3.40.50.1820">
    <property type="entry name" value="alpha/beta hydrolase"/>
    <property type="match status" value="1"/>
</dbReference>
<keyword evidence="3" id="KW-1185">Reference proteome</keyword>
<dbReference type="AlphaFoldDB" id="A0A1C7D4Q5"/>
<reference evidence="2 3" key="1">
    <citation type="submission" date="2016-07" db="EMBL/GenBank/DDBJ databases">
        <title>Complete genome sequence of Altererythrobacter namhicola JCM 16345T, containing esterase-encoding genes.</title>
        <authorList>
            <person name="Cheng H."/>
            <person name="Wu Y.-H."/>
            <person name="Jian S.-L."/>
            <person name="Huo Y.-Y."/>
            <person name="Wang C.-S."/>
            <person name="Xu X.-W."/>
        </authorList>
    </citation>
    <scope>NUCLEOTIDE SEQUENCE [LARGE SCALE GENOMIC DNA]</scope>
    <source>
        <strain evidence="2 3">JCM 16345</strain>
    </source>
</reference>
<feature type="chain" id="PRO_5008884248" evidence="1">
    <location>
        <begin position="29"/>
        <end position="347"/>
    </location>
</feature>
<evidence type="ECO:0000313" key="3">
    <source>
        <dbReference type="Proteomes" id="UP000092698"/>
    </source>
</evidence>
<evidence type="ECO:0000313" key="2">
    <source>
        <dbReference type="EMBL" id="ANU06332.1"/>
    </source>
</evidence>
<dbReference type="EMBL" id="CP016545">
    <property type="protein sequence ID" value="ANU06332.1"/>
    <property type="molecule type" value="Genomic_DNA"/>
</dbReference>
<dbReference type="Proteomes" id="UP000092698">
    <property type="component" value="Chromosome"/>
</dbReference>
<feature type="signal peptide" evidence="1">
    <location>
        <begin position="1"/>
        <end position="28"/>
    </location>
</feature>
<sequence length="347" mass="38412">MLQSRVRLSAAILTGLTVLAAIPSAAFAKTLDFPAQGDYSHHGVADPLLGDVSWHIDTDNRGSTGPLIVWLQGSGAYPHFQEFTDGSRGYTFPRELFANSHRGHFMLIDKPGIPFNSVIEFDPERGRPVQLDGPEYRAGMSFPILVQRAVIAISHARDELGDKIDRVVIVGGSEGAQYVFAVAKISDADKAVGWGGIALPQYFDFIIEQRLRAERGEISRAEAQENVEEIFEAIGAIGEAPYALERAFMGESNRRWTGFGARFAIEDMLSLDIPLLLVQGGDDRAAPIINTDFAMMMFKASGKSNLDYWVYPEANHQMMVPDPDNEGSRLSLAPEIWARVWKWIVRD</sequence>
<accession>A0A1C7D4Q5</accession>
<dbReference type="SUPFAM" id="SSF53474">
    <property type="entry name" value="alpha/beta-Hydrolases"/>
    <property type="match status" value="1"/>
</dbReference>
<dbReference type="KEGG" id="anh:A6F65_00004"/>
<dbReference type="InterPro" id="IPR029058">
    <property type="entry name" value="AB_hydrolase_fold"/>
</dbReference>